<organism evidence="6">
    <name type="scientific">uncultured Desulfovibrio sp</name>
    <dbReference type="NCBI Taxonomy" id="167968"/>
    <lineage>
        <taxon>Bacteria</taxon>
        <taxon>Pseudomonadati</taxon>
        <taxon>Thermodesulfobacteriota</taxon>
        <taxon>Desulfovibrionia</taxon>
        <taxon>Desulfovibrionales</taxon>
        <taxon>Desulfovibrionaceae</taxon>
        <taxon>Desulfovibrio</taxon>
        <taxon>environmental samples</taxon>
    </lineage>
</organism>
<accession>A0A212L1T6</accession>
<dbReference type="AlphaFoldDB" id="A0A212L1T6"/>
<dbReference type="PANTHER" id="PTHR30537:SF32">
    <property type="entry name" value="HTH-TYPE TRANSCRIPTIONAL REGULATOR DSDC"/>
    <property type="match status" value="1"/>
</dbReference>
<dbReference type="Gene3D" id="1.10.10.10">
    <property type="entry name" value="Winged helix-like DNA-binding domain superfamily/Winged helix DNA-binding domain"/>
    <property type="match status" value="1"/>
</dbReference>
<dbReference type="InterPro" id="IPR000847">
    <property type="entry name" value="LysR_HTH_N"/>
</dbReference>
<dbReference type="InterPro" id="IPR058163">
    <property type="entry name" value="LysR-type_TF_proteobact-type"/>
</dbReference>
<dbReference type="Pfam" id="PF03466">
    <property type="entry name" value="LysR_substrate"/>
    <property type="match status" value="1"/>
</dbReference>
<evidence type="ECO:0000256" key="3">
    <source>
        <dbReference type="ARBA" id="ARBA00023125"/>
    </source>
</evidence>
<dbReference type="EMBL" id="FMJC01000002">
    <property type="protein sequence ID" value="SCM71500.1"/>
    <property type="molecule type" value="Genomic_DNA"/>
</dbReference>
<keyword evidence="3 6" id="KW-0238">DNA-binding</keyword>
<dbReference type="InterPro" id="IPR005119">
    <property type="entry name" value="LysR_subst-bd"/>
</dbReference>
<gene>
    <name evidence="6" type="primary">dsdC</name>
    <name evidence="6" type="ORF">KL86DES1_20013</name>
</gene>
<proteinExistence type="inferred from homology"/>
<sequence>MDMSVLLDVMPAVPFFLSAARHLSFTRAAADLCVTQGAVSHRIRQLEEALGFPLFHRFPRRLTLTGEGERLYDILQRPVWDLENEIRRIRHLGLTGTLMVHCPPSLAGTWLVPRLSGFRAQHPGVEVHLRCRNDLVDFETDSVDIAIFYGDVPDSRLHVIPLMQEFVLPVCSPEYARAMQLPEKGKDGLKECLLLHDNTPWPNSQYYDEWQRWAEKCGVTGLNVQSGYSFDRSELAAMAAENGLGVALGRKQLVSAALAAGRLVAPFGEELLSTQSYHLALRREDVHRPRIVGFVNWLQSMTGA</sequence>
<dbReference type="CDD" id="cd08432">
    <property type="entry name" value="PBP2_GcdR_TrpI_HvrB_AmpR_like"/>
    <property type="match status" value="1"/>
</dbReference>
<dbReference type="GO" id="GO:0006351">
    <property type="term" value="P:DNA-templated transcription"/>
    <property type="evidence" value="ECO:0007669"/>
    <property type="project" value="TreeGrafter"/>
</dbReference>
<keyword evidence="2" id="KW-0805">Transcription regulation</keyword>
<dbReference type="SUPFAM" id="SSF46785">
    <property type="entry name" value="Winged helix' DNA-binding domain"/>
    <property type="match status" value="1"/>
</dbReference>
<keyword evidence="4" id="KW-0804">Transcription</keyword>
<dbReference type="GO" id="GO:0043565">
    <property type="term" value="F:sequence-specific DNA binding"/>
    <property type="evidence" value="ECO:0007669"/>
    <property type="project" value="TreeGrafter"/>
</dbReference>
<evidence type="ECO:0000259" key="5">
    <source>
        <dbReference type="PROSITE" id="PS50931"/>
    </source>
</evidence>
<dbReference type="PRINTS" id="PR00039">
    <property type="entry name" value="HTHLYSR"/>
</dbReference>
<evidence type="ECO:0000256" key="2">
    <source>
        <dbReference type="ARBA" id="ARBA00023015"/>
    </source>
</evidence>
<dbReference type="Gene3D" id="3.40.190.10">
    <property type="entry name" value="Periplasmic binding protein-like II"/>
    <property type="match status" value="2"/>
</dbReference>
<dbReference type="GO" id="GO:0003700">
    <property type="term" value="F:DNA-binding transcription factor activity"/>
    <property type="evidence" value="ECO:0007669"/>
    <property type="project" value="InterPro"/>
</dbReference>
<evidence type="ECO:0000313" key="6">
    <source>
        <dbReference type="EMBL" id="SCM71500.1"/>
    </source>
</evidence>
<evidence type="ECO:0000256" key="4">
    <source>
        <dbReference type="ARBA" id="ARBA00023163"/>
    </source>
</evidence>
<comment type="similarity">
    <text evidence="1">Belongs to the LysR transcriptional regulatory family.</text>
</comment>
<dbReference type="InterPro" id="IPR036390">
    <property type="entry name" value="WH_DNA-bd_sf"/>
</dbReference>
<dbReference type="InterPro" id="IPR036388">
    <property type="entry name" value="WH-like_DNA-bd_sf"/>
</dbReference>
<evidence type="ECO:0000256" key="1">
    <source>
        <dbReference type="ARBA" id="ARBA00009437"/>
    </source>
</evidence>
<reference evidence="6" key="1">
    <citation type="submission" date="2016-08" db="EMBL/GenBank/DDBJ databases">
        <authorList>
            <person name="Seilhamer J.J."/>
        </authorList>
    </citation>
    <scope>NUCLEOTIDE SEQUENCE</scope>
    <source>
        <strain evidence="6">86-1</strain>
    </source>
</reference>
<dbReference type="PROSITE" id="PS50931">
    <property type="entry name" value="HTH_LYSR"/>
    <property type="match status" value="1"/>
</dbReference>
<dbReference type="SUPFAM" id="SSF53850">
    <property type="entry name" value="Periplasmic binding protein-like II"/>
    <property type="match status" value="1"/>
</dbReference>
<dbReference type="RefSeq" id="WP_179979769.1">
    <property type="nucleotide sequence ID" value="NZ_LT608333.1"/>
</dbReference>
<name>A0A212L1T6_9BACT</name>
<protein>
    <submittedName>
        <fullName evidence="6">DNA-binding transcriptional dual regulator</fullName>
    </submittedName>
</protein>
<dbReference type="PANTHER" id="PTHR30537">
    <property type="entry name" value="HTH-TYPE TRANSCRIPTIONAL REGULATOR"/>
    <property type="match status" value="1"/>
</dbReference>
<dbReference type="Pfam" id="PF00126">
    <property type="entry name" value="HTH_1"/>
    <property type="match status" value="1"/>
</dbReference>
<feature type="domain" description="HTH lysR-type" evidence="5">
    <location>
        <begin position="16"/>
        <end position="65"/>
    </location>
</feature>